<feature type="compositionally biased region" description="Low complexity" evidence="1">
    <location>
        <begin position="147"/>
        <end position="156"/>
    </location>
</feature>
<dbReference type="InterPro" id="IPR058248">
    <property type="entry name" value="Lxx211020-like"/>
</dbReference>
<protein>
    <submittedName>
        <fullName evidence="3">Periplasmic copper chaperone A</fullName>
    </submittedName>
</protein>
<name>A0A5C1E9N1_9RHOO</name>
<dbReference type="Pfam" id="PF04314">
    <property type="entry name" value="PCuAC"/>
    <property type="match status" value="1"/>
</dbReference>
<dbReference type="Proteomes" id="UP000323671">
    <property type="component" value="Chromosome"/>
</dbReference>
<keyword evidence="4" id="KW-1185">Reference proteome</keyword>
<feature type="signal peptide" evidence="2">
    <location>
        <begin position="1"/>
        <end position="24"/>
    </location>
</feature>
<gene>
    <name evidence="3" type="ORF">OTERR_20970</name>
</gene>
<evidence type="ECO:0000256" key="2">
    <source>
        <dbReference type="SAM" id="SignalP"/>
    </source>
</evidence>
<evidence type="ECO:0000313" key="3">
    <source>
        <dbReference type="EMBL" id="QEL65573.1"/>
    </source>
</evidence>
<dbReference type="PANTHER" id="PTHR36302:SF1">
    <property type="entry name" value="COPPER CHAPERONE PCU(A)C"/>
    <property type="match status" value="1"/>
</dbReference>
<reference evidence="3 4" key="1">
    <citation type="submission" date="2017-07" db="EMBL/GenBank/DDBJ databases">
        <title>Complete genome sequence of Oryzomicrobium terrae TPP412.</title>
        <authorList>
            <person name="Chiu L.-W."/>
            <person name="Lo K.-J."/>
            <person name="Tsai Y.-M."/>
            <person name="Lin S.-S."/>
            <person name="Kuo C.-H."/>
            <person name="Liu C.-T."/>
        </authorList>
    </citation>
    <scope>NUCLEOTIDE SEQUENCE [LARGE SCALE GENOMIC DNA]</scope>
    <source>
        <strain evidence="3 4">TPP412</strain>
    </source>
</reference>
<dbReference type="InterPro" id="IPR036182">
    <property type="entry name" value="PCuAC_sf"/>
</dbReference>
<organism evidence="3 4">
    <name type="scientific">Oryzomicrobium terrae</name>
    <dbReference type="NCBI Taxonomy" id="1735038"/>
    <lineage>
        <taxon>Bacteria</taxon>
        <taxon>Pseudomonadati</taxon>
        <taxon>Pseudomonadota</taxon>
        <taxon>Betaproteobacteria</taxon>
        <taxon>Rhodocyclales</taxon>
        <taxon>Rhodocyclaceae</taxon>
        <taxon>Oryzomicrobium</taxon>
    </lineage>
</organism>
<evidence type="ECO:0000256" key="1">
    <source>
        <dbReference type="SAM" id="MobiDB-lite"/>
    </source>
</evidence>
<proteinExistence type="predicted"/>
<dbReference type="RefSeq" id="WP_149425739.1">
    <property type="nucleotide sequence ID" value="NZ_CP022579.1"/>
</dbReference>
<sequence>MRLLLTLLASGLTALSAASPAAFAADAAGLSVSAPFVRAVPPTQKVTGAFMTIKNAGSTDRKLVAAESPVAASVELHNHINDNGVMKMRPVKEIEVKAGGEAALKPGSYHIMLIDLKQPVKEGDQVPVTLKFDDGSTLKVEAPVQRPAPAAPMAPMSDHGHMKH</sequence>
<evidence type="ECO:0000313" key="4">
    <source>
        <dbReference type="Proteomes" id="UP000323671"/>
    </source>
</evidence>
<keyword evidence="2" id="KW-0732">Signal</keyword>
<feature type="region of interest" description="Disordered" evidence="1">
    <location>
        <begin position="142"/>
        <end position="164"/>
    </location>
</feature>
<feature type="chain" id="PRO_5023008651" evidence="2">
    <location>
        <begin position="25"/>
        <end position="164"/>
    </location>
</feature>
<dbReference type="SUPFAM" id="SSF110087">
    <property type="entry name" value="DR1885-like metal-binding protein"/>
    <property type="match status" value="1"/>
</dbReference>
<dbReference type="AlphaFoldDB" id="A0A5C1E9N1"/>
<dbReference type="EMBL" id="CP022579">
    <property type="protein sequence ID" value="QEL65573.1"/>
    <property type="molecule type" value="Genomic_DNA"/>
</dbReference>
<dbReference type="PANTHER" id="PTHR36302">
    <property type="entry name" value="BLR7088 PROTEIN"/>
    <property type="match status" value="1"/>
</dbReference>
<accession>A0A5C1E9N1</accession>
<dbReference type="KEGG" id="otr:OTERR_20970"/>
<dbReference type="Gene3D" id="2.60.40.1890">
    <property type="entry name" value="PCu(A)C copper chaperone"/>
    <property type="match status" value="1"/>
</dbReference>
<dbReference type="InterPro" id="IPR007410">
    <property type="entry name" value="LpqE-like"/>
</dbReference>